<feature type="compositionally biased region" description="Polar residues" evidence="7">
    <location>
        <begin position="2343"/>
        <end position="2354"/>
    </location>
</feature>
<accession>A0A0B5KTW4</accession>
<dbReference type="GO" id="GO:0003968">
    <property type="term" value="F:RNA-directed RNA polymerase activity"/>
    <property type="evidence" value="ECO:0007669"/>
    <property type="project" value="UniProtKB-KW"/>
</dbReference>
<protein>
    <recommendedName>
        <fullName evidence="2">RNA-directed RNA polymerase L</fullName>
        <ecNumber evidence="1">2.7.7.48</ecNumber>
    </recommendedName>
    <alternativeName>
        <fullName evidence="4">Large structural protein</fullName>
    </alternativeName>
    <alternativeName>
        <fullName evidence="6">Replicase</fullName>
    </alternativeName>
    <alternativeName>
        <fullName evidence="5">Transcriptase</fullName>
    </alternativeName>
</protein>
<dbReference type="GeneID" id="28480564"/>
<feature type="compositionally biased region" description="Low complexity" evidence="7">
    <location>
        <begin position="2355"/>
        <end position="2369"/>
    </location>
</feature>
<evidence type="ECO:0000256" key="2">
    <source>
        <dbReference type="ARBA" id="ARBA00018602"/>
    </source>
</evidence>
<feature type="domain" description="RdRp catalytic" evidence="8">
    <location>
        <begin position="967"/>
        <end position="1164"/>
    </location>
</feature>
<dbReference type="Proteomes" id="UP000202612">
    <property type="component" value="Genome"/>
</dbReference>
<keyword evidence="3" id="KW-0808">Transferase</keyword>
<evidence type="ECO:0000256" key="1">
    <source>
        <dbReference type="ARBA" id="ARBA00012494"/>
    </source>
</evidence>
<evidence type="ECO:0000259" key="8">
    <source>
        <dbReference type="PROSITE" id="PS50525"/>
    </source>
</evidence>
<keyword evidence="10" id="KW-1185">Reference proteome</keyword>
<dbReference type="EC" id="2.7.7.48" evidence="1"/>
<proteinExistence type="predicted"/>
<evidence type="ECO:0000256" key="7">
    <source>
        <dbReference type="SAM" id="MobiDB-lite"/>
    </source>
</evidence>
<dbReference type="GO" id="GO:0039694">
    <property type="term" value="P:viral RNA genome replication"/>
    <property type="evidence" value="ECO:0007669"/>
    <property type="project" value="InterPro"/>
</dbReference>
<keyword evidence="9" id="KW-0696">RNA-directed RNA polymerase</keyword>
<evidence type="ECO:0000256" key="6">
    <source>
        <dbReference type="ARBA" id="ARBA00031012"/>
    </source>
</evidence>
<evidence type="ECO:0000256" key="5">
    <source>
        <dbReference type="ARBA" id="ARBA00030436"/>
    </source>
</evidence>
<organism evidence="9 10">
    <name type="scientific">Wuhan Insect virus 2</name>
    <dbReference type="NCBI Taxonomy" id="1608107"/>
    <lineage>
        <taxon>Viruses</taxon>
        <taxon>Riboviria</taxon>
        <taxon>Orthornavirae</taxon>
        <taxon>Negarnaviricota</taxon>
        <taxon>Polyploviricotina</taxon>
        <taxon>Bunyaviricetes</taxon>
        <taxon>Elliovirales</taxon>
        <taxon>Phasmaviridae</taxon>
        <taxon>Wuhivirus</taxon>
        <taxon>Wuhivirus insecti</taxon>
    </lineage>
</organism>
<reference evidence="9 10" key="1">
    <citation type="journal article" date="2015" name="Elife">
        <title>Unprecedented genomic diversity of RNA viruses in arthropods reveals the ancestry of negative-sense RNA viruses.</title>
        <authorList>
            <person name="Li C.X."/>
            <person name="Shi M."/>
            <person name="Tian J.H."/>
            <person name="Lin X.D."/>
            <person name="Kang Y.J."/>
            <person name="Chen L.J."/>
            <person name="Qin X.C."/>
            <person name="Xu J."/>
            <person name="Holmes E.C."/>
            <person name="Zhang Y.Z."/>
        </authorList>
    </citation>
    <scope>NUCLEOTIDE SEQUENCE [LARGE SCALE GENOMIC DNA]</scope>
    <source>
        <strain evidence="9 10">WHDL02</strain>
    </source>
</reference>
<evidence type="ECO:0000256" key="4">
    <source>
        <dbReference type="ARBA" id="ARBA00030285"/>
    </source>
</evidence>
<evidence type="ECO:0000313" key="10">
    <source>
        <dbReference type="Proteomes" id="UP000202612"/>
    </source>
</evidence>
<keyword evidence="9" id="KW-0548">Nucleotidyltransferase</keyword>
<evidence type="ECO:0000256" key="3">
    <source>
        <dbReference type="ARBA" id="ARBA00022679"/>
    </source>
</evidence>
<dbReference type="InterPro" id="IPR007099">
    <property type="entry name" value="RNA-dir_pol_NSvirus"/>
</dbReference>
<feature type="compositionally biased region" description="Low complexity" evidence="7">
    <location>
        <begin position="2332"/>
        <end position="2342"/>
    </location>
</feature>
<dbReference type="PROSITE" id="PS50525">
    <property type="entry name" value="RDRP_SSRNA_NEG_SEG"/>
    <property type="match status" value="1"/>
</dbReference>
<evidence type="ECO:0000313" key="9">
    <source>
        <dbReference type="EMBL" id="AJG39262.1"/>
    </source>
</evidence>
<gene>
    <name evidence="9" type="primary">L</name>
</gene>
<dbReference type="EMBL" id="KM817692">
    <property type="protein sequence ID" value="AJG39262.1"/>
    <property type="molecule type" value="Viral_cRNA"/>
</dbReference>
<name>A0A0B5KTW4_9VIRU</name>
<sequence>MDNYLNVVDYSDAQACSDEVSSLLFKRHEVAGEYVNIALARVVISLVTDDVNINEWILDNDLNPLSKNYKKTPDLIFIYGRSIFIGDIAVTRTVKSVEAIKSKKYDELRTLIQSANPHMTVEELNLIFDENGTNISDISRKLRSWFTGGWSERAAMEFKSTLCMCTDKISEIEANVRDYPLFLQYRNEQNSNNPNLIDSMLDKSLADEDIYDKKYQPVYSELDLFNMAFEHSKGVTSSMDKMSEIKDLSDTRKELDTIIMESYDKRDIRSPLQYVFNLENEETQSGIDLIESYYHDITMGCDPNDQNRLRFLSVLPHGTQIDKMKNIDNEYKTRRLVFKEETMEGNFANKMKEKYGQKHAYYAPETGLAFNNRGEKNMLRMFIEKSKTVNFNTRPKSIYPEDYQEAIKNTKELISYLSRENGKGHTSTNLTFDVPSGRRSTRELENIQKILPIYETINKRNGVILLTSIVKWIQDIVRIKIGNNTGIYYSVPIQKNMIMCTITGNSMYGNNPHYNYFSMTRFEYNETIDNSKLEILNFINSVFNNMICCHVVSKQYIYIMSKLQKTTLDKLEKIVTVDYEMRSHAMAMGILFNETTVLDYDKMFNNKYYDINQFNNTDEFVKKAKSVYDSTNNELSKKNIINLSDYFNEYIGANALIMLDLHQKPSEILDLMKYLSGINFSELSNIRTLLKDKLTMMRKTSLDVFLIEKMLAFCERNIRIQSYCRPCKILMSDTGIIPSSFNVTGIFSSFWHEELYTSSLNFYYSEAQLIFQARPKKLYNEQYMAKACLKVLENNKKFELEEKEAPGSCSKGMIYRKFNFNSSFNYSRDAIYYAQELMNKTYRKFAKSQKMKIAGKLQEIGISNVSMRGSCKLEENMRAGQGKSQTSLYSCLEYLSDMILRNDTKSTKLIELVKGSKHRNQCYNMSSKEQRGGGRPIGSPDFPSKQELYLVESVYKILSIVQNENLLVKGVNRSAKIASINRTVISKAYSERYKEIRHIVMDQSQFSEGDNVNKFCDFIWFNENIPSRLKRIMIESEKKHMNRRQYWPLLPLDAEKNYPGMVLPLNGTVGKAGWVQGMKNIISTYAHIAAVTWIIDIFNKYYFTLPGNDMYGEHKGLLCDQIVNSDDSYIIVAFKHIKPIHDFYSFMISAKRLFRLEQNTKKSYITGTIGEIIQKYVANGTIVNIWSKSAVSSFRNNMGVDMARDVSNSVSALGSLMREGAPETMCTYIRAELKNQIFRLYNIGKGRFNDLSEVGIENYRLPCELGGWPTQVTTYELCVAGLQAQLDYCKEYYKQNQDCNEYKIVSCSIQLNMMRFTERDIWQRIKASIGVSNTRDLISQLPSLKVSNIDMSKSDDEGKALKLLQHMMFLDYKYLEKENKVFDLIKPQIKGQDNGDATVSNEFNISNEGLTSYDSSFARSTINCINWIINVPERVTKTLEIMKRFEHLKPSGLAGLYKERMSIQTGVADLIDQSNSMIIKLSEMNYTKSIRQKAAANAFAATQRCCSISGIPYKMSIVGVYFVLLGLSDRLGSIFNKNISAEFVIRVMTDPTSRADIARDIVQNYEKETEAESDSYVANKLPRSEDDIILHNDIQSVLVEMVKPGHMKDQGYIIRYEARLNADVETIKLIYKDWIEISKNMVNTVRTIYFHYISVRRSRYIIAPQLETKNMNDALLSIFEKCQNIATKNIGVYRKPKSNNYSVKRTEETRTIINNLMGGLEVVMFLEKNYNVPATESMKEIEMHIGLESGCLSDLVLNQDLFGMYYNLSTPYEKKYLALLSHTAGDSTYLSDATKHNEFNIEWEKEQNFIVSAEGRKIYVGHFRVLISKGNDTVAVDGEPGNIKCVYTTTYNIKFITDALFYFLKKTPFDGYPRPVEKKQWGNSTFWNSKNSTTSLKLMYSRFGETRIERNEENTIDRKMGKRLVYKPEQNSLQIAVDTPTNYVTYIPLEYNHNLNGSVGFGVTYNEFLVSDNKVFGLKYKTDLRSRTDPITGKRYTDNNFKREKCFLFGYKDAHKSSSYSMLDFTNIMIDTIKLSSLAKYGMLKNLILGELIKSSRNQIVKFMTNEVNPSLVVVETIKRAISAVSGVDIPSTLDTSTNLSVETIGISLDNDIMDNIKDLDDDEEIIEDIILEEDEEEYGGVNFGLNLAKSIPSILAELSMITVDVSKARMVVDTFFGSEISNLLTDNIIEIENKVNNISGIEVDDWAESVEAYNDKDITLSKIDSRLYNILAPIIDLEHTSSDSIKRENMNTLIVAILSSGLLSKETWHVKDIKKKVDTYHYAIKSNTRYVKQEYTRDAGIELYFEYQIIKTLLDRIYKNRMSDFDPDAPPDFGSSSGSGSTHSTRGNIADQFSASRRSSSGSIEIWS</sequence>
<feature type="region of interest" description="Disordered" evidence="7">
    <location>
        <begin position="2328"/>
        <end position="2369"/>
    </location>
</feature>
<dbReference type="KEGG" id="vg:28480564"/>
<dbReference type="RefSeq" id="YP_009270651.1">
    <property type="nucleotide sequence ID" value="NC_030752.1"/>
</dbReference>